<dbReference type="NCBIfam" id="NF033516">
    <property type="entry name" value="transpos_IS3"/>
    <property type="match status" value="1"/>
</dbReference>
<dbReference type="Gene3D" id="3.30.420.10">
    <property type="entry name" value="Ribonuclease H-like superfamily/Ribonuclease H"/>
    <property type="match status" value="1"/>
</dbReference>
<evidence type="ECO:0000256" key="1">
    <source>
        <dbReference type="ARBA" id="ARBA00002286"/>
    </source>
</evidence>
<dbReference type="PANTHER" id="PTHR46889">
    <property type="entry name" value="TRANSPOSASE INSF FOR INSERTION SEQUENCE IS3B-RELATED"/>
    <property type="match status" value="1"/>
</dbReference>
<name>A0A9W6KYL1_9ACTN</name>
<dbReference type="GO" id="GO:0003676">
    <property type="term" value="F:nucleic acid binding"/>
    <property type="evidence" value="ECO:0007669"/>
    <property type="project" value="InterPro"/>
</dbReference>
<dbReference type="Pfam" id="PF13683">
    <property type="entry name" value="rve_3"/>
    <property type="match status" value="1"/>
</dbReference>
<dbReference type="InterPro" id="IPR025948">
    <property type="entry name" value="HTH-like_dom"/>
</dbReference>
<evidence type="ECO:0000313" key="4">
    <source>
        <dbReference type="Proteomes" id="UP001143480"/>
    </source>
</evidence>
<gene>
    <name evidence="3" type="ORF">GCM10017581_106060</name>
</gene>
<reference evidence="3" key="2">
    <citation type="submission" date="2023-01" db="EMBL/GenBank/DDBJ databases">
        <authorList>
            <person name="Sun Q."/>
            <person name="Evtushenko L."/>
        </authorList>
    </citation>
    <scope>NUCLEOTIDE SEQUENCE</scope>
    <source>
        <strain evidence="3">VKM Ac-1321</strain>
    </source>
</reference>
<dbReference type="InterPro" id="IPR001584">
    <property type="entry name" value="Integrase_cat-core"/>
</dbReference>
<dbReference type="GO" id="GO:0015074">
    <property type="term" value="P:DNA integration"/>
    <property type="evidence" value="ECO:0007669"/>
    <property type="project" value="InterPro"/>
</dbReference>
<dbReference type="AlphaFoldDB" id="A0A9W6KYL1"/>
<dbReference type="SUPFAM" id="SSF53098">
    <property type="entry name" value="Ribonuclease H-like"/>
    <property type="match status" value="1"/>
</dbReference>
<keyword evidence="4" id="KW-1185">Reference proteome</keyword>
<dbReference type="InterPro" id="IPR036397">
    <property type="entry name" value="RNaseH_sf"/>
</dbReference>
<accession>A0A9W6KYL1</accession>
<feature type="domain" description="Integrase catalytic" evidence="2">
    <location>
        <begin position="144"/>
        <end position="250"/>
    </location>
</feature>
<dbReference type="InterPro" id="IPR050900">
    <property type="entry name" value="Transposase_IS3/IS150/IS904"/>
</dbReference>
<dbReference type="PROSITE" id="PS50994">
    <property type="entry name" value="INTEGRASE"/>
    <property type="match status" value="1"/>
</dbReference>
<dbReference type="InterPro" id="IPR012337">
    <property type="entry name" value="RNaseH-like_sf"/>
</dbReference>
<evidence type="ECO:0000313" key="3">
    <source>
        <dbReference type="EMBL" id="GLL08825.1"/>
    </source>
</evidence>
<protein>
    <submittedName>
        <fullName evidence="3">Transposase</fullName>
    </submittedName>
</protein>
<dbReference type="InterPro" id="IPR048020">
    <property type="entry name" value="Transpos_IS3"/>
</dbReference>
<organism evidence="3 4">
    <name type="scientific">Dactylosporangium matsuzakiense</name>
    <dbReference type="NCBI Taxonomy" id="53360"/>
    <lineage>
        <taxon>Bacteria</taxon>
        <taxon>Bacillati</taxon>
        <taxon>Actinomycetota</taxon>
        <taxon>Actinomycetes</taxon>
        <taxon>Micromonosporales</taxon>
        <taxon>Micromonosporaceae</taxon>
        <taxon>Dactylosporangium</taxon>
    </lineage>
</organism>
<dbReference type="EMBL" id="BSFP01000221">
    <property type="protein sequence ID" value="GLL08825.1"/>
    <property type="molecule type" value="Genomic_DNA"/>
</dbReference>
<reference evidence="3" key="1">
    <citation type="journal article" date="2014" name="Int. J. Syst. Evol. Microbiol.">
        <title>Complete genome sequence of Corynebacterium casei LMG S-19264T (=DSM 44701T), isolated from a smear-ripened cheese.</title>
        <authorList>
            <consortium name="US DOE Joint Genome Institute (JGI-PGF)"/>
            <person name="Walter F."/>
            <person name="Albersmeier A."/>
            <person name="Kalinowski J."/>
            <person name="Ruckert C."/>
        </authorList>
    </citation>
    <scope>NUCLEOTIDE SEQUENCE</scope>
    <source>
        <strain evidence="3">VKM Ac-1321</strain>
    </source>
</reference>
<evidence type="ECO:0000259" key="2">
    <source>
        <dbReference type="PROSITE" id="PS50994"/>
    </source>
</evidence>
<dbReference type="Proteomes" id="UP001143480">
    <property type="component" value="Unassembled WGS sequence"/>
</dbReference>
<comment type="caution">
    <text evidence="3">The sequence shown here is derived from an EMBL/GenBank/DDBJ whole genome shotgun (WGS) entry which is preliminary data.</text>
</comment>
<dbReference type="Pfam" id="PF13276">
    <property type="entry name" value="HTH_21"/>
    <property type="match status" value="1"/>
</dbReference>
<sequence length="260" mass="29165">MNRFQFVADHSGRHGVKRLCQILGVARSSFYAWQAAAPARQARADADTRLAHRIRQIQAETDGTYGAPRVTAELRERGERINRKRVARVMRQAGLRGLRLRRRTRTTIPDPAAAKAPDLIGRDFTAEAANQRYVGDITYLPVGDRGFLYLATVIDLHSRRLTDTSTAFATACRLAGVRQSMSAIGSSADNALAESFNATFKRETLQGRRAFTDEREARLTAFRWLHRYNTVRRHSRLGHQTPIAYENSTRTAQATLTPAA</sequence>
<proteinExistence type="predicted"/>
<comment type="function">
    <text evidence="1">Involved in the transposition of the insertion sequence.</text>
</comment>